<dbReference type="RefSeq" id="XP_003650828.1">
    <property type="nucleotide sequence ID" value="XM_003650780.1"/>
</dbReference>
<evidence type="ECO:0000256" key="1">
    <source>
        <dbReference type="SAM" id="MobiDB-lite"/>
    </source>
</evidence>
<dbReference type="HOGENOM" id="CLU_024590_0_0_1"/>
<evidence type="ECO:0000313" key="2">
    <source>
        <dbReference type="EMBL" id="AEO64492.1"/>
    </source>
</evidence>
<dbReference type="SUPFAM" id="SSF54928">
    <property type="entry name" value="RNA-binding domain, RBD"/>
    <property type="match status" value="1"/>
</dbReference>
<feature type="region of interest" description="Disordered" evidence="1">
    <location>
        <begin position="265"/>
        <end position="473"/>
    </location>
</feature>
<sequence>MATAHDHGEPSSHSPTPYVRLHVTPLDHELLQVVLPSTLLPKARNVSYHTIETFPEKRYGFLELPSEDAEKLRKKLNGSILKGVKIRIERARPSGIPAPLGQAAMAKEKTAKKAADGISALKDKSKKRKRGAEELGGIVLGDGRKVKRGWTSAEEPKEKRSKKNKEKKRKEGKKQAKSKYTDHAECLVKTMLPANAILTTDAGHSPPAKKKSKAREVVVHEFERTTKFPTFLKAVTPAGRSDASLEFVDGKGWVDENGVVVETVKPRPVPSAKVLLSSQPRRPTNVVDNASTTTSRADGEATGKSDADGIAPDPKPGPYSAVAKSDLSTPSPTIKSEALRPKSSGSAKSLSIKIPPTTPNAPKVHPLEALYKPPAQLGGGTSNAASDTPQGFTFFSNGNNDSAEDEDGPDLADASDTQVPLTPFTRQDLELRGIRSAAPTPDTAHPNRRFPPWEPEGREKELNDDQLAHEDSDEEVQGMLGHVAPRMEENEKQPTGNFQAWFWEHRGDLNRAWKKRRKLAGKEKRYRENKARMARAI</sequence>
<name>G2QU31_THETT</name>
<dbReference type="GO" id="GO:0003676">
    <property type="term" value="F:nucleic acid binding"/>
    <property type="evidence" value="ECO:0007669"/>
    <property type="project" value="InterPro"/>
</dbReference>
<evidence type="ECO:0008006" key="4">
    <source>
        <dbReference type="Google" id="ProtNLM"/>
    </source>
</evidence>
<dbReference type="eggNOG" id="ENOG502SKB6">
    <property type="taxonomic scope" value="Eukaryota"/>
</dbReference>
<dbReference type="Proteomes" id="UP000008181">
    <property type="component" value="Chromosome 1"/>
</dbReference>
<dbReference type="GeneID" id="11521271"/>
<feature type="compositionally biased region" description="Basic and acidic residues" evidence="1">
    <location>
        <begin position="297"/>
        <end position="307"/>
    </location>
</feature>
<feature type="compositionally biased region" description="Basic and acidic residues" evidence="1">
    <location>
        <begin position="455"/>
        <end position="470"/>
    </location>
</feature>
<dbReference type="KEGG" id="ttt:THITE_2110674"/>
<feature type="compositionally biased region" description="Polar residues" evidence="1">
    <location>
        <begin position="276"/>
        <end position="296"/>
    </location>
</feature>
<feature type="region of interest" description="Disordered" evidence="1">
    <location>
        <begin position="114"/>
        <end position="180"/>
    </location>
</feature>
<reference evidence="2 3" key="1">
    <citation type="journal article" date="2011" name="Nat. Biotechnol.">
        <title>Comparative genomic analysis of the thermophilic biomass-degrading fungi Myceliophthora thermophila and Thielavia terrestris.</title>
        <authorList>
            <person name="Berka R.M."/>
            <person name="Grigoriev I.V."/>
            <person name="Otillar R."/>
            <person name="Salamov A."/>
            <person name="Grimwood J."/>
            <person name="Reid I."/>
            <person name="Ishmael N."/>
            <person name="John T."/>
            <person name="Darmond C."/>
            <person name="Moisan M.-C."/>
            <person name="Henrissat B."/>
            <person name="Coutinho P.M."/>
            <person name="Lombard V."/>
            <person name="Natvig D.O."/>
            <person name="Lindquist E."/>
            <person name="Schmutz J."/>
            <person name="Lucas S."/>
            <person name="Harris P."/>
            <person name="Powlowski J."/>
            <person name="Bellemare A."/>
            <person name="Taylor D."/>
            <person name="Butler G."/>
            <person name="de Vries R.P."/>
            <person name="Allijn I.E."/>
            <person name="van den Brink J."/>
            <person name="Ushinsky S."/>
            <person name="Storms R."/>
            <person name="Powell A.J."/>
            <person name="Paulsen I.T."/>
            <person name="Elbourne L.D.H."/>
            <person name="Baker S.E."/>
            <person name="Magnuson J."/>
            <person name="LaBoissiere S."/>
            <person name="Clutterbuck A.J."/>
            <person name="Martinez D."/>
            <person name="Wogulis M."/>
            <person name="de Leon A.L."/>
            <person name="Rey M.W."/>
            <person name="Tsang A."/>
        </authorList>
    </citation>
    <scope>NUCLEOTIDE SEQUENCE [LARGE SCALE GENOMIC DNA]</scope>
    <source>
        <strain evidence="3">ATCC 38088 / NRRL 8126</strain>
    </source>
</reference>
<dbReference type="OrthoDB" id="3595585at2759"/>
<gene>
    <name evidence="2" type="ORF">THITE_2110674</name>
</gene>
<protein>
    <recommendedName>
        <fullName evidence="4">RRM domain-containing protein</fullName>
    </recommendedName>
</protein>
<feature type="compositionally biased region" description="Polar residues" evidence="1">
    <location>
        <begin position="382"/>
        <end position="401"/>
    </location>
</feature>
<feature type="compositionally biased region" description="Basic residues" evidence="1">
    <location>
        <begin position="159"/>
        <end position="177"/>
    </location>
</feature>
<keyword evidence="3" id="KW-1185">Reference proteome</keyword>
<organism evidence="2 3">
    <name type="scientific">Thermothielavioides terrestris (strain ATCC 38088 / NRRL 8126)</name>
    <name type="common">Thielavia terrestris</name>
    <dbReference type="NCBI Taxonomy" id="578455"/>
    <lineage>
        <taxon>Eukaryota</taxon>
        <taxon>Fungi</taxon>
        <taxon>Dikarya</taxon>
        <taxon>Ascomycota</taxon>
        <taxon>Pezizomycotina</taxon>
        <taxon>Sordariomycetes</taxon>
        <taxon>Sordariomycetidae</taxon>
        <taxon>Sordariales</taxon>
        <taxon>Chaetomiaceae</taxon>
        <taxon>Thermothielavioides</taxon>
        <taxon>Thermothielavioides terrestris</taxon>
    </lineage>
</organism>
<dbReference type="AlphaFoldDB" id="G2QU31"/>
<evidence type="ECO:0000313" key="3">
    <source>
        <dbReference type="Proteomes" id="UP000008181"/>
    </source>
</evidence>
<accession>G2QU31</accession>
<dbReference type="InterPro" id="IPR035979">
    <property type="entry name" value="RBD_domain_sf"/>
</dbReference>
<proteinExistence type="predicted"/>
<dbReference type="EMBL" id="CP003009">
    <property type="protein sequence ID" value="AEO64492.1"/>
    <property type="molecule type" value="Genomic_DNA"/>
</dbReference>